<dbReference type="GO" id="GO:0051537">
    <property type="term" value="F:2 iron, 2 sulfur cluster binding"/>
    <property type="evidence" value="ECO:0007669"/>
    <property type="project" value="UniProtKB-KW"/>
</dbReference>
<dbReference type="EMBL" id="VBSP01000065">
    <property type="protein sequence ID" value="TLQ38884.1"/>
    <property type="molecule type" value="Genomic_DNA"/>
</dbReference>
<dbReference type="InterPro" id="IPR013112">
    <property type="entry name" value="FAD-bd_8"/>
</dbReference>
<dbReference type="Pfam" id="PF00175">
    <property type="entry name" value="NAD_binding_1"/>
    <property type="match status" value="1"/>
</dbReference>
<keyword evidence="9" id="KW-1133">Transmembrane helix</keyword>
<comment type="cofactor">
    <cofactor evidence="1">
        <name>FAD</name>
        <dbReference type="ChEBI" id="CHEBI:57692"/>
    </cofactor>
</comment>
<reference evidence="11 12" key="1">
    <citation type="submission" date="2019-05" db="EMBL/GenBank/DDBJ databases">
        <title>The metagenome of a microbial culture collection derived from dairy environment covers the genomic content of the human microbiome.</title>
        <authorList>
            <person name="Roder T."/>
            <person name="Wuthrich D."/>
            <person name="Sattari Z."/>
            <person name="Von Ah U."/>
            <person name="Bar C."/>
            <person name="Ronchi F."/>
            <person name="Macpherson A.J."/>
            <person name="Ganal-Vonarburg S.C."/>
            <person name="Bruggmann R."/>
            <person name="Vergeres G."/>
        </authorList>
    </citation>
    <scope>NUCLEOTIDE SEQUENCE [LARGE SCALE GENOMIC DNA]</scope>
    <source>
        <strain evidence="11 12">FAM 24227</strain>
    </source>
</reference>
<feature type="transmembrane region" description="Helical" evidence="9">
    <location>
        <begin position="185"/>
        <end position="203"/>
    </location>
</feature>
<feature type="transmembrane region" description="Helical" evidence="9">
    <location>
        <begin position="78"/>
        <end position="97"/>
    </location>
</feature>
<evidence type="ECO:0000256" key="1">
    <source>
        <dbReference type="ARBA" id="ARBA00001974"/>
    </source>
</evidence>
<dbReference type="OrthoDB" id="573132at2"/>
<evidence type="ECO:0000256" key="7">
    <source>
        <dbReference type="ARBA" id="ARBA00023004"/>
    </source>
</evidence>
<feature type="transmembrane region" description="Helical" evidence="9">
    <location>
        <begin position="38"/>
        <end position="57"/>
    </location>
</feature>
<evidence type="ECO:0000256" key="6">
    <source>
        <dbReference type="ARBA" id="ARBA00023002"/>
    </source>
</evidence>
<keyword evidence="9" id="KW-0812">Transmembrane</keyword>
<dbReference type="PANTHER" id="PTHR47354:SF8">
    <property type="entry name" value="1,2-PHENYLACETYL-COA EPOXIDASE, SUBUNIT E"/>
    <property type="match status" value="1"/>
</dbReference>
<dbReference type="InterPro" id="IPR050415">
    <property type="entry name" value="MRET"/>
</dbReference>
<evidence type="ECO:0000256" key="4">
    <source>
        <dbReference type="ARBA" id="ARBA00022723"/>
    </source>
</evidence>
<dbReference type="InterPro" id="IPR039261">
    <property type="entry name" value="FNR_nucleotide-bd"/>
</dbReference>
<dbReference type="SUPFAM" id="SSF52343">
    <property type="entry name" value="Ferredoxin reductase-like, C-terminal NADP-linked domain"/>
    <property type="match status" value="1"/>
</dbReference>
<feature type="transmembrane region" description="Helical" evidence="9">
    <location>
        <begin position="154"/>
        <end position="173"/>
    </location>
</feature>
<evidence type="ECO:0000256" key="3">
    <source>
        <dbReference type="ARBA" id="ARBA00022714"/>
    </source>
</evidence>
<keyword evidence="2" id="KW-0285">Flavoprotein</keyword>
<name>A0A5R9DV41_9LACT</name>
<dbReference type="Proteomes" id="UP000306420">
    <property type="component" value="Unassembled WGS sequence"/>
</dbReference>
<comment type="caution">
    <text evidence="11">The sequence shown here is derived from an EMBL/GenBank/DDBJ whole genome shotgun (WGS) entry which is preliminary data.</text>
</comment>
<sequence>MMNKQIIRWFFPGVATVMFITFLIALLQDYIPPNFQEFMSNITGSLSFCIMLTLVLISVRPKAIEKKLGLTDMYEVHAWMAMVLPVTLLIHVTIRWSGIENILNFNLTNTSILGYIGLITLIVVVLTGIFVLSDTIIKKSKKLMNFKGNANRNMYLWLHRFAIVSVIAIHFHVYNVSYLLENTAFRFLTSFYTIFVLGWYFLFKLKLGRLPKYEVVRRSKISPKIHEIELKPMDGNRLDYIAGQYGFFRFVDSPVKSEAHPFSFSSAPSFNKDSVIVMIQEDGDFTSTLDDVKEGDKVTIEGPYGNFYPKDVRQSNEPMVLLSGGIGVTPSLSVLREEIANNSNRRIVFIWGVATEEQLMYYDELEKIAEKYPNFSHHIIFSNEEVEGFPHGFVDNDFIQKEGLKEYYETASWHICGPPPMLAAAKNLLKENNVTEQQANIEEFSF</sequence>
<dbReference type="SUPFAM" id="SSF63380">
    <property type="entry name" value="Riboflavin synthase domain-like"/>
    <property type="match status" value="1"/>
</dbReference>
<dbReference type="AlphaFoldDB" id="A0A5R9DV41"/>
<dbReference type="InterPro" id="IPR017927">
    <property type="entry name" value="FAD-bd_FR_type"/>
</dbReference>
<dbReference type="CDD" id="cd00322">
    <property type="entry name" value="FNR_like"/>
    <property type="match status" value="1"/>
</dbReference>
<keyword evidence="7" id="KW-0408">Iron</keyword>
<dbReference type="PROSITE" id="PS51384">
    <property type="entry name" value="FAD_FR"/>
    <property type="match status" value="1"/>
</dbReference>
<dbReference type="InterPro" id="IPR001433">
    <property type="entry name" value="OxRdtase_FAD/NAD-bd"/>
</dbReference>
<proteinExistence type="predicted"/>
<keyword evidence="8" id="KW-0411">Iron-sulfur</keyword>
<evidence type="ECO:0000256" key="5">
    <source>
        <dbReference type="ARBA" id="ARBA00022827"/>
    </source>
</evidence>
<dbReference type="Pfam" id="PF08022">
    <property type="entry name" value="FAD_binding_8"/>
    <property type="match status" value="1"/>
</dbReference>
<keyword evidence="3" id="KW-0001">2Fe-2S</keyword>
<keyword evidence="4" id="KW-0479">Metal-binding</keyword>
<evidence type="ECO:0000256" key="8">
    <source>
        <dbReference type="ARBA" id="ARBA00023014"/>
    </source>
</evidence>
<dbReference type="GO" id="GO:0016491">
    <property type="term" value="F:oxidoreductase activity"/>
    <property type="evidence" value="ECO:0007669"/>
    <property type="project" value="UniProtKB-KW"/>
</dbReference>
<evidence type="ECO:0000256" key="9">
    <source>
        <dbReference type="SAM" id="Phobius"/>
    </source>
</evidence>
<evidence type="ECO:0000313" key="12">
    <source>
        <dbReference type="Proteomes" id="UP000306420"/>
    </source>
</evidence>
<keyword evidence="6" id="KW-0560">Oxidoreductase</keyword>
<dbReference type="Gene3D" id="2.40.30.10">
    <property type="entry name" value="Translation factors"/>
    <property type="match status" value="1"/>
</dbReference>
<dbReference type="PANTHER" id="PTHR47354">
    <property type="entry name" value="NADH OXIDOREDUCTASE HCR"/>
    <property type="match status" value="1"/>
</dbReference>
<evidence type="ECO:0000313" key="11">
    <source>
        <dbReference type="EMBL" id="TLQ38884.1"/>
    </source>
</evidence>
<dbReference type="GO" id="GO:0050660">
    <property type="term" value="F:flavin adenine dinucleotide binding"/>
    <property type="evidence" value="ECO:0007669"/>
    <property type="project" value="TreeGrafter"/>
</dbReference>
<keyword evidence="9" id="KW-0472">Membrane</keyword>
<evidence type="ECO:0000259" key="10">
    <source>
        <dbReference type="PROSITE" id="PS51384"/>
    </source>
</evidence>
<gene>
    <name evidence="11" type="ORF">FEZ33_11350</name>
</gene>
<dbReference type="Gene3D" id="3.40.50.80">
    <property type="entry name" value="Nucleotide-binding domain of ferredoxin-NADP reductase (FNR) module"/>
    <property type="match status" value="1"/>
</dbReference>
<keyword evidence="5" id="KW-0274">FAD</keyword>
<protein>
    <recommendedName>
        <fullName evidence="10">FAD-binding FR-type domain-containing protein</fullName>
    </recommendedName>
</protein>
<dbReference type="GO" id="GO:0046872">
    <property type="term" value="F:metal ion binding"/>
    <property type="evidence" value="ECO:0007669"/>
    <property type="project" value="UniProtKB-KW"/>
</dbReference>
<dbReference type="InterPro" id="IPR017938">
    <property type="entry name" value="Riboflavin_synthase-like_b-brl"/>
</dbReference>
<evidence type="ECO:0000256" key="2">
    <source>
        <dbReference type="ARBA" id="ARBA00022630"/>
    </source>
</evidence>
<feature type="domain" description="FAD-binding FR-type" evidence="10">
    <location>
        <begin position="208"/>
        <end position="310"/>
    </location>
</feature>
<feature type="transmembrane region" description="Helical" evidence="9">
    <location>
        <begin position="7"/>
        <end position="26"/>
    </location>
</feature>
<dbReference type="PRINTS" id="PR00410">
    <property type="entry name" value="PHEHYDRXLASE"/>
</dbReference>
<feature type="transmembrane region" description="Helical" evidence="9">
    <location>
        <begin position="112"/>
        <end position="133"/>
    </location>
</feature>
<accession>A0A5R9DV41</accession>
<organism evidence="11 12">
    <name type="scientific">Ruoffia tabacinasalis</name>
    <dbReference type="NCBI Taxonomy" id="87458"/>
    <lineage>
        <taxon>Bacteria</taxon>
        <taxon>Bacillati</taxon>
        <taxon>Bacillota</taxon>
        <taxon>Bacilli</taxon>
        <taxon>Lactobacillales</taxon>
        <taxon>Aerococcaceae</taxon>
        <taxon>Ruoffia</taxon>
    </lineage>
</organism>